<comment type="caution">
    <text evidence="3">The sequence shown here is derived from an EMBL/GenBank/DDBJ whole genome shotgun (WGS) entry which is preliminary data.</text>
</comment>
<dbReference type="RefSeq" id="WP_377771609.1">
    <property type="nucleotide sequence ID" value="NZ_JBHUHO010000029.1"/>
</dbReference>
<keyword evidence="1" id="KW-1133">Transmembrane helix</keyword>
<gene>
    <name evidence="3" type="ORF">ACFSJH_09400</name>
</gene>
<reference evidence="4" key="1">
    <citation type="journal article" date="2019" name="Int. J. Syst. Evol. Microbiol.">
        <title>The Global Catalogue of Microorganisms (GCM) 10K type strain sequencing project: providing services to taxonomists for standard genome sequencing and annotation.</title>
        <authorList>
            <consortium name="The Broad Institute Genomics Platform"/>
            <consortium name="The Broad Institute Genome Sequencing Center for Infectious Disease"/>
            <person name="Wu L."/>
            <person name="Ma J."/>
        </authorList>
    </citation>
    <scope>NUCLEOTIDE SEQUENCE [LARGE SCALE GENOMIC DNA]</scope>
    <source>
        <strain evidence="4">GH52</strain>
    </source>
</reference>
<accession>A0ABW4YK45</accession>
<dbReference type="Pfam" id="PF09577">
    <property type="entry name" value="Spore_YpjB"/>
    <property type="match status" value="1"/>
</dbReference>
<dbReference type="Proteomes" id="UP001597362">
    <property type="component" value="Unassembled WGS sequence"/>
</dbReference>
<proteinExistence type="predicted"/>
<evidence type="ECO:0000313" key="4">
    <source>
        <dbReference type="Proteomes" id="UP001597362"/>
    </source>
</evidence>
<keyword evidence="1" id="KW-0812">Transmembrane</keyword>
<feature type="chain" id="PRO_5047502418" evidence="2">
    <location>
        <begin position="29"/>
        <end position="291"/>
    </location>
</feature>
<keyword evidence="4" id="KW-1185">Reference proteome</keyword>
<dbReference type="EMBL" id="JBHUHO010000029">
    <property type="protein sequence ID" value="MFD2115937.1"/>
    <property type="molecule type" value="Genomic_DNA"/>
</dbReference>
<evidence type="ECO:0000313" key="3">
    <source>
        <dbReference type="EMBL" id="MFD2115937.1"/>
    </source>
</evidence>
<name>A0ABW4YK45_9BACL</name>
<feature type="signal peptide" evidence="2">
    <location>
        <begin position="1"/>
        <end position="28"/>
    </location>
</feature>
<feature type="transmembrane region" description="Helical" evidence="1">
    <location>
        <begin position="258"/>
        <end position="278"/>
    </location>
</feature>
<keyword evidence="1" id="KW-0472">Membrane</keyword>
<evidence type="ECO:0000256" key="1">
    <source>
        <dbReference type="SAM" id="Phobius"/>
    </source>
</evidence>
<evidence type="ECO:0000256" key="2">
    <source>
        <dbReference type="SAM" id="SignalP"/>
    </source>
</evidence>
<sequence length="291" mass="33395">MKVRVAVLLTISILLFSGSFFTLTRAYAADPTMQYRDDGRLLQQVESTMQMVYVAATNNNRQAGYLELDKLRQLSDRIAERKLKRNQVEQAAYWKNIAVESRLIMNTSSDSVLSGRWYQQISALKLAVDALVRPNEALWLQYDRLLLEDIHYLRQLLLTANSSDLYAVQAVMKGMQQKIDRIKLAVEMSKQQYALPAVEERLLYTAYLMEQQPYASKEMRNQIVHSISALEKTINHLFPVTTTAITSISVSSSNEKLLFGWSLFIGGIITLILSLTVWRKYRIQPYGMKPL</sequence>
<keyword evidence="2" id="KW-0732">Signal</keyword>
<protein>
    <submittedName>
        <fullName evidence="3">Sporulation protein YpjB</fullName>
    </submittedName>
</protein>
<organism evidence="3 4">
    <name type="scientific">Paenibacillus yanchengensis</name>
    <dbReference type="NCBI Taxonomy" id="2035833"/>
    <lineage>
        <taxon>Bacteria</taxon>
        <taxon>Bacillati</taxon>
        <taxon>Bacillota</taxon>
        <taxon>Bacilli</taxon>
        <taxon>Bacillales</taxon>
        <taxon>Paenibacillaceae</taxon>
        <taxon>Paenibacillus</taxon>
    </lineage>
</organism>
<dbReference type="InterPro" id="IPR014231">
    <property type="entry name" value="Spore_YpjB"/>
</dbReference>